<dbReference type="EMBL" id="LAZR01012037">
    <property type="protein sequence ID" value="KKM46504.1"/>
    <property type="molecule type" value="Genomic_DNA"/>
</dbReference>
<proteinExistence type="predicted"/>
<sequence>MKKSIMMFTGGVSSEDLRKRINARSVHFNSDPCDDGCVFCLEERRHLIVYLAEGPTTDVTVPADR</sequence>
<evidence type="ECO:0000313" key="1">
    <source>
        <dbReference type="EMBL" id="KKM46504.1"/>
    </source>
</evidence>
<reference evidence="1" key="1">
    <citation type="journal article" date="2015" name="Nature">
        <title>Complex archaea that bridge the gap between prokaryotes and eukaryotes.</title>
        <authorList>
            <person name="Spang A."/>
            <person name="Saw J.H."/>
            <person name="Jorgensen S.L."/>
            <person name="Zaremba-Niedzwiedzka K."/>
            <person name="Martijn J."/>
            <person name="Lind A.E."/>
            <person name="van Eijk R."/>
            <person name="Schleper C."/>
            <person name="Guy L."/>
            <person name="Ettema T.J."/>
        </authorList>
    </citation>
    <scope>NUCLEOTIDE SEQUENCE</scope>
</reference>
<protein>
    <submittedName>
        <fullName evidence="1">Uncharacterized protein</fullName>
    </submittedName>
</protein>
<organism evidence="1">
    <name type="scientific">marine sediment metagenome</name>
    <dbReference type="NCBI Taxonomy" id="412755"/>
    <lineage>
        <taxon>unclassified sequences</taxon>
        <taxon>metagenomes</taxon>
        <taxon>ecological metagenomes</taxon>
    </lineage>
</organism>
<comment type="caution">
    <text evidence="1">The sequence shown here is derived from an EMBL/GenBank/DDBJ whole genome shotgun (WGS) entry which is preliminary data.</text>
</comment>
<accession>A0A0F9LNH9</accession>
<dbReference type="AlphaFoldDB" id="A0A0F9LNH9"/>
<name>A0A0F9LNH9_9ZZZZ</name>
<gene>
    <name evidence="1" type="ORF">LCGC14_1559910</name>
</gene>